<evidence type="ECO:0000256" key="9">
    <source>
        <dbReference type="SAM" id="SignalP"/>
    </source>
</evidence>
<keyword evidence="3 9" id="KW-0732">Signal</keyword>
<keyword evidence="4 7" id="KW-0574">Periplasm</keyword>
<evidence type="ECO:0000256" key="8">
    <source>
        <dbReference type="PIRSR" id="PIRSR001488-1"/>
    </source>
</evidence>
<feature type="domain" description="Thioredoxin" evidence="10">
    <location>
        <begin position="6"/>
        <end position="149"/>
    </location>
</feature>
<dbReference type="GO" id="GO:0015036">
    <property type="term" value="F:disulfide oxidoreductase activity"/>
    <property type="evidence" value="ECO:0007669"/>
    <property type="project" value="UniProtKB-ARBA"/>
</dbReference>
<evidence type="ECO:0000256" key="7">
    <source>
        <dbReference type="PIRNR" id="PIRNR001488"/>
    </source>
</evidence>
<dbReference type="PROSITE" id="PS00194">
    <property type="entry name" value="THIOREDOXIN_1"/>
    <property type="match status" value="1"/>
</dbReference>
<dbReference type="Proteomes" id="UP000296159">
    <property type="component" value="Unassembled WGS sequence"/>
</dbReference>
<sequence length="207" mass="23047">MKKLWFALIGVVLAFSASAADFSNGKQYVELDKPATQEPQVLEFFSFYCPHCYQFSEVYHIPQTVEKALPAGTKMTRYHVDFLGPLGKNLSQAWAVAIALGVEDKITPLMFDAVQKTQSLQKPDDIRQVFINAGVSAEEYDGALNSFVVKSLVVQQEKAAADLQLRGVPAMFVNGKYMIKNDGLDTSSMDAYVKQYADVVKFLIDKK</sequence>
<dbReference type="CDD" id="cd03019">
    <property type="entry name" value="DsbA_DsbA"/>
    <property type="match status" value="1"/>
</dbReference>
<dbReference type="GO" id="GO:0042597">
    <property type="term" value="C:periplasmic space"/>
    <property type="evidence" value="ECO:0007669"/>
    <property type="project" value="UniProtKB-SubCell"/>
</dbReference>
<feature type="disulfide bond" description="Redox-active" evidence="8">
    <location>
        <begin position="49"/>
        <end position="52"/>
    </location>
</feature>
<evidence type="ECO:0000259" key="10">
    <source>
        <dbReference type="PROSITE" id="PS51352"/>
    </source>
</evidence>
<dbReference type="PANTHER" id="PTHR35891:SF2">
    <property type="entry name" value="THIOL:DISULFIDE INTERCHANGE PROTEIN DSBA"/>
    <property type="match status" value="1"/>
</dbReference>
<protein>
    <recommendedName>
        <fullName evidence="7">Thiol:disulfide interchange protein</fullName>
    </recommendedName>
</protein>
<dbReference type="Gene3D" id="3.40.30.10">
    <property type="entry name" value="Glutaredoxin"/>
    <property type="match status" value="1"/>
</dbReference>
<feature type="chain" id="PRO_5015519604" description="Thiol:disulfide interchange protein" evidence="9">
    <location>
        <begin position="20"/>
        <end position="207"/>
    </location>
</feature>
<dbReference type="PROSITE" id="PS51352">
    <property type="entry name" value="THIOREDOXIN_2"/>
    <property type="match status" value="1"/>
</dbReference>
<evidence type="ECO:0000256" key="6">
    <source>
        <dbReference type="ARBA" id="ARBA00023284"/>
    </source>
</evidence>
<dbReference type="InterPro" id="IPR023205">
    <property type="entry name" value="DsbA/DsbL"/>
</dbReference>
<dbReference type="InterPro" id="IPR050824">
    <property type="entry name" value="Thiol_disulfide_DsbA"/>
</dbReference>
<dbReference type="PIRSF" id="PIRSF001488">
    <property type="entry name" value="Tdi_protein"/>
    <property type="match status" value="1"/>
</dbReference>
<comment type="subcellular location">
    <subcellularLocation>
        <location evidence="1 7">Periplasm</location>
    </subcellularLocation>
</comment>
<dbReference type="InterPro" id="IPR001853">
    <property type="entry name" value="DSBA-like_thioredoxin_dom"/>
</dbReference>
<dbReference type="RefSeq" id="WP_136166713.1">
    <property type="nucleotide sequence ID" value="NZ_KZ819079.1"/>
</dbReference>
<keyword evidence="12" id="KW-1185">Reference proteome</keyword>
<feature type="signal peptide" evidence="9">
    <location>
        <begin position="1"/>
        <end position="19"/>
    </location>
</feature>
<dbReference type="PANTHER" id="PTHR35891">
    <property type="entry name" value="THIOL:DISULFIDE INTERCHANGE PROTEIN DSBA"/>
    <property type="match status" value="1"/>
</dbReference>
<dbReference type="Pfam" id="PF01323">
    <property type="entry name" value="DSBA"/>
    <property type="match status" value="1"/>
</dbReference>
<dbReference type="InterPro" id="IPR036249">
    <property type="entry name" value="Thioredoxin-like_sf"/>
</dbReference>
<comment type="caution">
    <text evidence="11">The sequence shown here is derived from an EMBL/GenBank/DDBJ whole genome shotgun (WGS) entry which is preliminary data.</text>
</comment>
<keyword evidence="6" id="KW-0676">Redox-active center</keyword>
<keyword evidence="5 7" id="KW-1015">Disulfide bond</keyword>
<comment type="similarity">
    <text evidence="2">Belongs to the thioredoxin family. DsbA subfamily.</text>
</comment>
<evidence type="ECO:0000313" key="12">
    <source>
        <dbReference type="Proteomes" id="UP000296159"/>
    </source>
</evidence>
<evidence type="ECO:0000256" key="4">
    <source>
        <dbReference type="ARBA" id="ARBA00022764"/>
    </source>
</evidence>
<dbReference type="InterPro" id="IPR013766">
    <property type="entry name" value="Thioredoxin_domain"/>
</dbReference>
<proteinExistence type="inferred from homology"/>
<dbReference type="SUPFAM" id="SSF52833">
    <property type="entry name" value="Thioredoxin-like"/>
    <property type="match status" value="1"/>
</dbReference>
<dbReference type="NCBIfam" id="NF008198">
    <property type="entry name" value="PRK10954.1"/>
    <property type="match status" value="1"/>
</dbReference>
<dbReference type="AlphaFoldDB" id="A0A2U1U0U2"/>
<evidence type="ECO:0000256" key="5">
    <source>
        <dbReference type="ARBA" id="ARBA00023157"/>
    </source>
</evidence>
<evidence type="ECO:0000313" key="11">
    <source>
        <dbReference type="EMBL" id="PWC15279.1"/>
    </source>
</evidence>
<dbReference type="EMBL" id="QDKH01000012">
    <property type="protein sequence ID" value="PWC15279.1"/>
    <property type="molecule type" value="Genomic_DNA"/>
</dbReference>
<reference evidence="11 12" key="1">
    <citation type="submission" date="2018-04" db="EMBL/GenBank/DDBJ databases">
        <title>Brenneria corticis sp.nov.</title>
        <authorList>
            <person name="Li Y."/>
        </authorList>
    </citation>
    <scope>NUCLEOTIDE SEQUENCE [LARGE SCALE GENOMIC DNA]</scope>
    <source>
        <strain evidence="11 12">CFCC 11842</strain>
    </source>
</reference>
<gene>
    <name evidence="11" type="ORF">DDT56_12245</name>
</gene>
<evidence type="ECO:0000256" key="3">
    <source>
        <dbReference type="ARBA" id="ARBA00022729"/>
    </source>
</evidence>
<dbReference type="InterPro" id="IPR017937">
    <property type="entry name" value="Thioredoxin_CS"/>
</dbReference>
<evidence type="ECO:0000256" key="1">
    <source>
        <dbReference type="ARBA" id="ARBA00004418"/>
    </source>
</evidence>
<evidence type="ECO:0000256" key="2">
    <source>
        <dbReference type="ARBA" id="ARBA00005791"/>
    </source>
</evidence>
<organism evidence="11 12">
    <name type="scientific">Brenneria corticis</name>
    <dbReference type="NCBI Taxonomy" id="2173106"/>
    <lineage>
        <taxon>Bacteria</taxon>
        <taxon>Pseudomonadati</taxon>
        <taxon>Pseudomonadota</taxon>
        <taxon>Gammaproteobacteria</taxon>
        <taxon>Enterobacterales</taxon>
        <taxon>Pectobacteriaceae</taxon>
        <taxon>Brenneria</taxon>
    </lineage>
</organism>
<accession>A0A2U1U0U2</accession>
<name>A0A2U1U0U2_9GAMM</name>